<gene>
    <name evidence="5" type="primary">adaA</name>
    <name evidence="5" type="ORF">Pla100_62840</name>
</gene>
<proteinExistence type="predicted"/>
<dbReference type="AlphaFoldDB" id="A0A5C5ZCY2"/>
<dbReference type="InterPro" id="IPR013656">
    <property type="entry name" value="PAS_4"/>
</dbReference>
<dbReference type="InterPro" id="IPR035965">
    <property type="entry name" value="PAS-like_dom_sf"/>
</dbReference>
<dbReference type="GO" id="GO:0032259">
    <property type="term" value="P:methylation"/>
    <property type="evidence" value="ECO:0007669"/>
    <property type="project" value="UniProtKB-KW"/>
</dbReference>
<dbReference type="InterPro" id="IPR009057">
    <property type="entry name" value="Homeodomain-like_sf"/>
</dbReference>
<dbReference type="PROSITE" id="PS00041">
    <property type="entry name" value="HTH_ARAC_FAMILY_1"/>
    <property type="match status" value="1"/>
</dbReference>
<dbReference type="PANTHER" id="PTHR46796:SF13">
    <property type="entry name" value="HTH-TYPE TRANSCRIPTIONAL ACTIVATOR RHAS"/>
    <property type="match status" value="1"/>
</dbReference>
<comment type="caution">
    <text evidence="5">The sequence shown here is derived from an EMBL/GenBank/DDBJ whole genome shotgun (WGS) entry which is preliminary data.</text>
</comment>
<dbReference type="OrthoDB" id="273555at2"/>
<dbReference type="EC" id="2.1.1.-" evidence="5"/>
<dbReference type="GO" id="GO:0043565">
    <property type="term" value="F:sequence-specific DNA binding"/>
    <property type="evidence" value="ECO:0007669"/>
    <property type="project" value="InterPro"/>
</dbReference>
<sequence length="250" mass="28229">MNEVVARSTFLEKLGNRGEQFCKPFDHLSDTFFFVKDIDSRMIFASTPLLNRLGMEREEEIIGKTDDCYFPRHVAQGFVRDDRQVIASQIPLINRLESWYGSDRVLDWFVTCKYPVFGQDGRVIGIMGTVSSYEGKQQAFRSHAAISPVVDLVRREYAGDLTVESLADFADVSVRQLQRRFQSAFGIGVKDFIIRTRIRAACAALIGSSDPIAKIAVDAGFCDQSALTVQFRRHIGQTPAAFRRENRSLS</sequence>
<evidence type="ECO:0000256" key="3">
    <source>
        <dbReference type="ARBA" id="ARBA00023163"/>
    </source>
</evidence>
<keyword evidence="5" id="KW-0489">Methyltransferase</keyword>
<dbReference type="Proteomes" id="UP000316213">
    <property type="component" value="Unassembled WGS sequence"/>
</dbReference>
<keyword evidence="2" id="KW-0238">DNA-binding</keyword>
<dbReference type="GO" id="GO:0003700">
    <property type="term" value="F:DNA-binding transcription factor activity"/>
    <property type="evidence" value="ECO:0007669"/>
    <property type="project" value="InterPro"/>
</dbReference>
<keyword evidence="6" id="KW-1185">Reference proteome</keyword>
<dbReference type="SMART" id="SM00342">
    <property type="entry name" value="HTH_ARAC"/>
    <property type="match status" value="1"/>
</dbReference>
<dbReference type="GO" id="GO:0008168">
    <property type="term" value="F:methyltransferase activity"/>
    <property type="evidence" value="ECO:0007669"/>
    <property type="project" value="UniProtKB-KW"/>
</dbReference>
<dbReference type="InterPro" id="IPR018060">
    <property type="entry name" value="HTH_AraC"/>
</dbReference>
<protein>
    <submittedName>
        <fullName evidence="5">Bifunctional transcriptional activator/DNA repair enzyme AdaA</fullName>
        <ecNumber evidence="5">2.1.1.-</ecNumber>
    </submittedName>
</protein>
<keyword evidence="3" id="KW-0804">Transcription</keyword>
<feature type="domain" description="HTH araC/xylS-type" evidence="4">
    <location>
        <begin position="147"/>
        <end position="245"/>
    </location>
</feature>
<dbReference type="EMBL" id="SJPM01000050">
    <property type="protein sequence ID" value="TWT85194.1"/>
    <property type="molecule type" value="Genomic_DNA"/>
</dbReference>
<name>A0A5C5ZCY2_9BACT</name>
<keyword evidence="1" id="KW-0805">Transcription regulation</keyword>
<evidence type="ECO:0000259" key="4">
    <source>
        <dbReference type="PROSITE" id="PS01124"/>
    </source>
</evidence>
<dbReference type="InterPro" id="IPR050204">
    <property type="entry name" value="AraC_XylS_family_regulators"/>
</dbReference>
<evidence type="ECO:0000256" key="1">
    <source>
        <dbReference type="ARBA" id="ARBA00023015"/>
    </source>
</evidence>
<dbReference type="PROSITE" id="PS01124">
    <property type="entry name" value="HTH_ARAC_FAMILY_2"/>
    <property type="match status" value="1"/>
</dbReference>
<dbReference type="Pfam" id="PF08448">
    <property type="entry name" value="PAS_4"/>
    <property type="match status" value="1"/>
</dbReference>
<reference evidence="5 6" key="1">
    <citation type="submission" date="2019-02" db="EMBL/GenBank/DDBJ databases">
        <title>Deep-cultivation of Planctomycetes and their phenomic and genomic characterization uncovers novel biology.</title>
        <authorList>
            <person name="Wiegand S."/>
            <person name="Jogler M."/>
            <person name="Boedeker C."/>
            <person name="Pinto D."/>
            <person name="Vollmers J."/>
            <person name="Rivas-Marin E."/>
            <person name="Kohn T."/>
            <person name="Peeters S.H."/>
            <person name="Heuer A."/>
            <person name="Rast P."/>
            <person name="Oberbeckmann S."/>
            <person name="Bunk B."/>
            <person name="Jeske O."/>
            <person name="Meyerdierks A."/>
            <person name="Storesund J.E."/>
            <person name="Kallscheuer N."/>
            <person name="Luecker S."/>
            <person name="Lage O.M."/>
            <person name="Pohl T."/>
            <person name="Merkel B.J."/>
            <person name="Hornburger P."/>
            <person name="Mueller R.-W."/>
            <person name="Bruemmer F."/>
            <person name="Labrenz M."/>
            <person name="Spormann A.M."/>
            <person name="Op Den Camp H."/>
            <person name="Overmann J."/>
            <person name="Amann R."/>
            <person name="Jetten M.S.M."/>
            <person name="Mascher T."/>
            <person name="Medema M.H."/>
            <person name="Devos D.P."/>
            <person name="Kaster A.-K."/>
            <person name="Ovreas L."/>
            <person name="Rohde M."/>
            <person name="Galperin M.Y."/>
            <person name="Jogler C."/>
        </authorList>
    </citation>
    <scope>NUCLEOTIDE SEQUENCE [LARGE SCALE GENOMIC DNA]</scope>
    <source>
        <strain evidence="5 6">Pla100</strain>
    </source>
</reference>
<dbReference type="InterPro" id="IPR018062">
    <property type="entry name" value="HTH_AraC-typ_CS"/>
</dbReference>
<dbReference type="Pfam" id="PF12833">
    <property type="entry name" value="HTH_18"/>
    <property type="match status" value="1"/>
</dbReference>
<dbReference type="Gene3D" id="1.10.10.60">
    <property type="entry name" value="Homeodomain-like"/>
    <property type="match status" value="1"/>
</dbReference>
<evidence type="ECO:0000313" key="5">
    <source>
        <dbReference type="EMBL" id="TWT85194.1"/>
    </source>
</evidence>
<organism evidence="5 6">
    <name type="scientific">Neorhodopirellula pilleata</name>
    <dbReference type="NCBI Taxonomy" id="2714738"/>
    <lineage>
        <taxon>Bacteria</taxon>
        <taxon>Pseudomonadati</taxon>
        <taxon>Planctomycetota</taxon>
        <taxon>Planctomycetia</taxon>
        <taxon>Pirellulales</taxon>
        <taxon>Pirellulaceae</taxon>
        <taxon>Neorhodopirellula</taxon>
    </lineage>
</organism>
<dbReference type="PANTHER" id="PTHR46796">
    <property type="entry name" value="HTH-TYPE TRANSCRIPTIONAL ACTIVATOR RHAS-RELATED"/>
    <property type="match status" value="1"/>
</dbReference>
<dbReference type="Gene3D" id="3.30.450.20">
    <property type="entry name" value="PAS domain"/>
    <property type="match status" value="1"/>
</dbReference>
<dbReference type="SUPFAM" id="SSF55785">
    <property type="entry name" value="PYP-like sensor domain (PAS domain)"/>
    <property type="match status" value="1"/>
</dbReference>
<keyword evidence="5" id="KW-0808">Transferase</keyword>
<dbReference type="SUPFAM" id="SSF46689">
    <property type="entry name" value="Homeodomain-like"/>
    <property type="match status" value="2"/>
</dbReference>
<evidence type="ECO:0000256" key="2">
    <source>
        <dbReference type="ARBA" id="ARBA00023125"/>
    </source>
</evidence>
<accession>A0A5C5ZCY2</accession>
<evidence type="ECO:0000313" key="6">
    <source>
        <dbReference type="Proteomes" id="UP000316213"/>
    </source>
</evidence>